<dbReference type="KEGG" id="woc:BA177_12245"/>
<dbReference type="InterPro" id="IPR011990">
    <property type="entry name" value="TPR-like_helical_dom_sf"/>
</dbReference>
<dbReference type="EMBL" id="CP016268">
    <property type="protein sequence ID" value="ANO51868.1"/>
    <property type="molecule type" value="Genomic_DNA"/>
</dbReference>
<keyword evidence="5" id="KW-0802">TPR repeat</keyword>
<dbReference type="InterPro" id="IPR019734">
    <property type="entry name" value="TPR_rpt"/>
</dbReference>
<dbReference type="PROSITE" id="PS50011">
    <property type="entry name" value="PROTEIN_KINASE_DOM"/>
    <property type="match status" value="1"/>
</dbReference>
<dbReference type="InterPro" id="IPR011009">
    <property type="entry name" value="Kinase-like_dom_sf"/>
</dbReference>
<evidence type="ECO:0000256" key="2">
    <source>
        <dbReference type="ARBA" id="ARBA00022741"/>
    </source>
</evidence>
<feature type="repeat" description="TPR" evidence="5">
    <location>
        <begin position="498"/>
        <end position="531"/>
    </location>
</feature>
<dbReference type="PROSITE" id="PS50005">
    <property type="entry name" value="TPR"/>
    <property type="match status" value="1"/>
</dbReference>
<dbReference type="SUPFAM" id="SSF48452">
    <property type="entry name" value="TPR-like"/>
    <property type="match status" value="2"/>
</dbReference>
<feature type="binding site" evidence="6">
    <location>
        <position position="123"/>
    </location>
    <ligand>
        <name>ATP</name>
        <dbReference type="ChEBI" id="CHEBI:30616"/>
    </ligand>
</feature>
<evidence type="ECO:0000256" key="6">
    <source>
        <dbReference type="PROSITE-ProRule" id="PRU10141"/>
    </source>
</evidence>
<sequence>MSLKTVDLTPARWARVEELFDAAAELPESERDAYLQSACQGDPELRAYIKSLLKTDLAQVTVIEDAIRGALGKAMDGLGERDHGAGERVGPYRIERTIGAGGMGVVYLAERDDKQFEQQVAIKLVRQRLLDPEVEHRLVAERQILADLDHPNIARLFDGGTMPDGTPYLVMEYIDGVPIDDYCDQNCLDIAARLRLFRTVCTAIHYAHQNLVVHRDIKPSNILVTPEGVPKLLDFGIARLLDASGDATAGITREGAVILTPENAAPEQVRGEPITTATDTYALGVLLYRLLTGCPPYQVSMSRPTEIPAIICDVEPMAPSQKVRQLTRPLPSGNLAPDARAVLASRGLAADRLARRLQGDVDNIVLMALRKEPQRRYRTVNEFAGDIERHLSSHPVLARADTWHYRTSRFVRRHVAAVSMAATLSVLLVMFAVTTSVQNKRIAEQRDTALEISAFLEDIFREPDPGNARGASITAREILEKGAGRISSQLGDRPAIQATLMSTIGRVYYNLGEYDQSVELLQESLRIRRDVLNDQEGEVAVTKNELAATLMEKAEFDEALRLLNEAIDENRQLKGARNPDLASNYFHVAEVYQATGNIEQAEEYARNSIDMFTSLGGQHDMEVAEGKNLLARILQRRNALDEADVLLRDAIDLVERTSGSDHPLLAYYSQNYAVLLQSKGELDKAEATYYEAISITRKILGDDHSLLGGSLVMLGRLLHTREEFDEAEIAFRDALRVHRNAHGETHPFVGYDKVSLGMLLHDMDKLDEAEQQIREALGIYEQSLGAEHQYIASALTALCAIMNDAGRADEGRELIERALTIRRKDYDEKHPLLASTLSVAGRNLALLGDNEVAEPLLRDSLNVLQEQDGTDSQRVRRIRGWLRELYAAMGQPERAERYRESPVAAAKPE</sequence>
<keyword evidence="3" id="KW-0418">Kinase</keyword>
<dbReference type="RefSeq" id="WP_068616596.1">
    <property type="nucleotide sequence ID" value="NZ_CP016268.1"/>
</dbReference>
<dbReference type="SUPFAM" id="SSF56112">
    <property type="entry name" value="Protein kinase-like (PK-like)"/>
    <property type="match status" value="1"/>
</dbReference>
<dbReference type="PROSITE" id="PS00107">
    <property type="entry name" value="PROTEIN_KINASE_ATP"/>
    <property type="match status" value="1"/>
</dbReference>
<dbReference type="Pfam" id="PF13424">
    <property type="entry name" value="TPR_12"/>
    <property type="match status" value="1"/>
</dbReference>
<dbReference type="GO" id="GO:0005524">
    <property type="term" value="F:ATP binding"/>
    <property type="evidence" value="ECO:0007669"/>
    <property type="project" value="UniProtKB-UniRule"/>
</dbReference>
<proteinExistence type="predicted"/>
<keyword evidence="9" id="KW-1185">Reference proteome</keyword>
<dbReference type="PANTHER" id="PTHR43289">
    <property type="entry name" value="MITOGEN-ACTIVATED PROTEIN KINASE KINASE KINASE 20-RELATED"/>
    <property type="match status" value="1"/>
</dbReference>
<dbReference type="InterPro" id="IPR000719">
    <property type="entry name" value="Prot_kinase_dom"/>
</dbReference>
<evidence type="ECO:0000256" key="5">
    <source>
        <dbReference type="PROSITE-ProRule" id="PRU00339"/>
    </source>
</evidence>
<dbReference type="PROSITE" id="PS00108">
    <property type="entry name" value="PROTEIN_KINASE_ST"/>
    <property type="match status" value="1"/>
</dbReference>
<dbReference type="AlphaFoldDB" id="A0A193LHC8"/>
<protein>
    <recommendedName>
        <fullName evidence="7">Protein kinase domain-containing protein</fullName>
    </recommendedName>
</protein>
<dbReference type="Gene3D" id="3.30.200.20">
    <property type="entry name" value="Phosphorylase Kinase, domain 1"/>
    <property type="match status" value="1"/>
</dbReference>
<dbReference type="SMART" id="SM00028">
    <property type="entry name" value="TPR"/>
    <property type="match status" value="7"/>
</dbReference>
<evidence type="ECO:0000256" key="4">
    <source>
        <dbReference type="ARBA" id="ARBA00022840"/>
    </source>
</evidence>
<dbReference type="Gene3D" id="1.25.40.10">
    <property type="entry name" value="Tetratricopeptide repeat domain"/>
    <property type="match status" value="3"/>
</dbReference>
<dbReference type="InterPro" id="IPR041617">
    <property type="entry name" value="TPR_MalT"/>
</dbReference>
<evidence type="ECO:0000256" key="1">
    <source>
        <dbReference type="ARBA" id="ARBA00022679"/>
    </source>
</evidence>
<organism evidence="8 9">
    <name type="scientific">Woeseia oceani</name>
    <dbReference type="NCBI Taxonomy" id="1548547"/>
    <lineage>
        <taxon>Bacteria</taxon>
        <taxon>Pseudomonadati</taxon>
        <taxon>Pseudomonadota</taxon>
        <taxon>Gammaproteobacteria</taxon>
        <taxon>Woeseiales</taxon>
        <taxon>Woeseiaceae</taxon>
        <taxon>Woeseia</taxon>
    </lineage>
</organism>
<dbReference type="STRING" id="1548547.BA177_12245"/>
<dbReference type="Proteomes" id="UP000092695">
    <property type="component" value="Chromosome"/>
</dbReference>
<dbReference type="SMART" id="SM00220">
    <property type="entry name" value="S_TKc"/>
    <property type="match status" value="1"/>
</dbReference>
<name>A0A193LHC8_9GAMM</name>
<accession>A0A193LHC8</accession>
<keyword evidence="2 6" id="KW-0547">Nucleotide-binding</keyword>
<dbReference type="Pfam" id="PF17874">
    <property type="entry name" value="TPR_MalT"/>
    <property type="match status" value="1"/>
</dbReference>
<dbReference type="Pfam" id="PF13374">
    <property type="entry name" value="TPR_10"/>
    <property type="match status" value="1"/>
</dbReference>
<dbReference type="Pfam" id="PF00069">
    <property type="entry name" value="Pkinase"/>
    <property type="match status" value="1"/>
</dbReference>
<gene>
    <name evidence="8" type="ORF">BA177_12245</name>
</gene>
<dbReference type="GO" id="GO:0004674">
    <property type="term" value="F:protein serine/threonine kinase activity"/>
    <property type="evidence" value="ECO:0007669"/>
    <property type="project" value="TreeGrafter"/>
</dbReference>
<dbReference type="CDD" id="cd14014">
    <property type="entry name" value="STKc_PknB_like"/>
    <property type="match status" value="1"/>
</dbReference>
<dbReference type="PANTHER" id="PTHR43289:SF34">
    <property type="entry name" value="SERINE_THREONINE-PROTEIN KINASE YBDM-RELATED"/>
    <property type="match status" value="1"/>
</dbReference>
<evidence type="ECO:0000313" key="9">
    <source>
        <dbReference type="Proteomes" id="UP000092695"/>
    </source>
</evidence>
<evidence type="ECO:0000256" key="3">
    <source>
        <dbReference type="ARBA" id="ARBA00022777"/>
    </source>
</evidence>
<dbReference type="InterPro" id="IPR017441">
    <property type="entry name" value="Protein_kinase_ATP_BS"/>
</dbReference>
<keyword evidence="4 6" id="KW-0067">ATP-binding</keyword>
<reference evidence="8 9" key="1">
    <citation type="submission" date="2016-06" db="EMBL/GenBank/DDBJ databases">
        <title>Complete genome sequence of a deep-branching marine Gamma Proteobacterium Woeseia oceani type strain XK5.</title>
        <authorList>
            <person name="Mu D."/>
            <person name="Du Z."/>
        </authorList>
    </citation>
    <scope>NUCLEOTIDE SEQUENCE [LARGE SCALE GENOMIC DNA]</scope>
    <source>
        <strain evidence="8 9">XK5</strain>
    </source>
</reference>
<feature type="domain" description="Protein kinase" evidence="7">
    <location>
        <begin position="92"/>
        <end position="397"/>
    </location>
</feature>
<evidence type="ECO:0000259" key="7">
    <source>
        <dbReference type="PROSITE" id="PS50011"/>
    </source>
</evidence>
<dbReference type="Gene3D" id="1.10.510.10">
    <property type="entry name" value="Transferase(Phosphotransferase) domain 1"/>
    <property type="match status" value="1"/>
</dbReference>
<evidence type="ECO:0000313" key="8">
    <source>
        <dbReference type="EMBL" id="ANO51868.1"/>
    </source>
</evidence>
<dbReference type="OrthoDB" id="9801841at2"/>
<keyword evidence="1" id="KW-0808">Transferase</keyword>
<dbReference type="InterPro" id="IPR008271">
    <property type="entry name" value="Ser/Thr_kinase_AS"/>
</dbReference>